<evidence type="ECO:0000313" key="4">
    <source>
        <dbReference type="Proteomes" id="UP000013750"/>
    </source>
</evidence>
<reference evidence="3 5" key="2">
    <citation type="submission" date="2013-03" db="EMBL/GenBank/DDBJ databases">
        <title>The Genome Sequence of Enterococcus gilvus ATCC BAA-350 (PacBio/Illumina hybrid assembly).</title>
        <authorList>
            <consortium name="The Broad Institute Genomics Platform"/>
            <consortium name="The Broad Institute Genome Sequencing Center for Infectious Disease"/>
            <person name="Earl A."/>
            <person name="Russ C."/>
            <person name="Gilmore M."/>
            <person name="Surin D."/>
            <person name="Walker B."/>
            <person name="Young S."/>
            <person name="Zeng Q."/>
            <person name="Gargeya S."/>
            <person name="Fitzgerald M."/>
            <person name="Haas B."/>
            <person name="Abouelleil A."/>
            <person name="Allen A.W."/>
            <person name="Alvarado L."/>
            <person name="Arachchi H.M."/>
            <person name="Berlin A.M."/>
            <person name="Chapman S.B."/>
            <person name="Gainer-Dewar J."/>
            <person name="Goldberg J."/>
            <person name="Griggs A."/>
            <person name="Gujja S."/>
            <person name="Hansen M."/>
            <person name="Howarth C."/>
            <person name="Imamovic A."/>
            <person name="Ireland A."/>
            <person name="Larimer J."/>
            <person name="McCowan C."/>
            <person name="Murphy C."/>
            <person name="Pearson M."/>
            <person name="Poon T.W."/>
            <person name="Priest M."/>
            <person name="Roberts A."/>
            <person name="Saif S."/>
            <person name="Shea T."/>
            <person name="Sisk P."/>
            <person name="Sykes S."/>
            <person name="Wortman J."/>
            <person name="Nusbaum C."/>
            <person name="Birren B."/>
        </authorList>
    </citation>
    <scope>NUCLEOTIDE SEQUENCE [LARGE SCALE GENOMIC DNA]</scope>
    <source>
        <strain evidence="3 5">ATCC BAA-350</strain>
    </source>
</reference>
<evidence type="ECO:0000313" key="2">
    <source>
        <dbReference type="EMBL" id="EOI53864.1"/>
    </source>
</evidence>
<reference evidence="2 4" key="1">
    <citation type="submission" date="2013-02" db="EMBL/GenBank/DDBJ databases">
        <title>The Genome Sequence of Enterococcus gilvus ATCC BAA-350.</title>
        <authorList>
            <consortium name="The Broad Institute Genome Sequencing Platform"/>
            <consortium name="The Broad Institute Genome Sequencing Center for Infectious Disease"/>
            <person name="Earl A.M."/>
            <person name="Gilmore M.S."/>
            <person name="Lebreton F."/>
            <person name="Walker B."/>
            <person name="Young S.K."/>
            <person name="Zeng Q."/>
            <person name="Gargeya S."/>
            <person name="Fitzgerald M."/>
            <person name="Haas B."/>
            <person name="Abouelleil A."/>
            <person name="Alvarado L."/>
            <person name="Arachchi H.M."/>
            <person name="Berlin A.M."/>
            <person name="Chapman S.B."/>
            <person name="Dewar J."/>
            <person name="Goldberg J."/>
            <person name="Griggs A."/>
            <person name="Gujja S."/>
            <person name="Hansen M."/>
            <person name="Howarth C."/>
            <person name="Imamovic A."/>
            <person name="Larimer J."/>
            <person name="McCowan C."/>
            <person name="Murphy C."/>
            <person name="Neiman D."/>
            <person name="Pearson M."/>
            <person name="Priest M."/>
            <person name="Roberts A."/>
            <person name="Saif S."/>
            <person name="Shea T."/>
            <person name="Sisk P."/>
            <person name="Sykes S."/>
            <person name="Wortman J."/>
            <person name="Nusbaum C."/>
            <person name="Birren B."/>
        </authorList>
    </citation>
    <scope>NUCLEOTIDE SEQUENCE [LARGE SCALE GENOMIC DNA]</scope>
    <source>
        <strain evidence="2 4">ATCC BAA-350</strain>
    </source>
</reference>
<dbReference type="EMBL" id="AJDQ01000012">
    <property type="protein sequence ID" value="EOI53864.1"/>
    <property type="molecule type" value="Genomic_DNA"/>
</dbReference>
<comment type="caution">
    <text evidence="2">The sequence shown here is derived from an EMBL/GenBank/DDBJ whole genome shotgun (WGS) entry which is preliminary data.</text>
</comment>
<organism evidence="2 4">
    <name type="scientific">Enterococcus gilvus ATCC BAA-350</name>
    <dbReference type="NCBI Taxonomy" id="1158614"/>
    <lineage>
        <taxon>Bacteria</taxon>
        <taxon>Bacillati</taxon>
        <taxon>Bacillota</taxon>
        <taxon>Bacilli</taxon>
        <taxon>Lactobacillales</taxon>
        <taxon>Enterococcaceae</taxon>
        <taxon>Enterococcus</taxon>
    </lineage>
</organism>
<keyword evidence="1" id="KW-0472">Membrane</keyword>
<sequence length="40" mass="4810">MVQILLGLLAVLLVYYLFYFIRDLIAERENWAAETFWCLV</sequence>
<proteinExistence type="predicted"/>
<dbReference type="HOGENOM" id="CLU_3289293_0_0_9"/>
<feature type="transmembrane region" description="Helical" evidence="1">
    <location>
        <begin position="6"/>
        <end position="25"/>
    </location>
</feature>
<keyword evidence="1" id="KW-0812">Transmembrane</keyword>
<evidence type="ECO:0000313" key="5">
    <source>
        <dbReference type="Proteomes" id="UP000014160"/>
    </source>
</evidence>
<evidence type="ECO:0000256" key="1">
    <source>
        <dbReference type="SAM" id="Phobius"/>
    </source>
</evidence>
<keyword evidence="5" id="KW-1185">Reference proteome</keyword>
<gene>
    <name evidence="3" type="ORF">I592_00145</name>
    <name evidence="2" type="ORF">UKC_03817</name>
</gene>
<keyword evidence="1" id="KW-1133">Transmembrane helix</keyword>
<accession>R2XG83</accession>
<dbReference type="Proteomes" id="UP000013750">
    <property type="component" value="Unassembled WGS sequence"/>
</dbReference>
<evidence type="ECO:0000313" key="3">
    <source>
        <dbReference type="EMBL" id="EOW80861.1"/>
    </source>
</evidence>
<dbReference type="Proteomes" id="UP000014160">
    <property type="component" value="Unassembled WGS sequence"/>
</dbReference>
<protein>
    <submittedName>
        <fullName evidence="2">Uncharacterized protein</fullName>
    </submittedName>
</protein>
<dbReference type="PATRIC" id="fig|1158614.3.peg.3806"/>
<dbReference type="AlphaFoldDB" id="R2XG83"/>
<dbReference type="EMBL" id="ASWH01000001">
    <property type="protein sequence ID" value="EOW80861.1"/>
    <property type="molecule type" value="Genomic_DNA"/>
</dbReference>
<name>R2XG83_9ENTE</name>